<evidence type="ECO:0000256" key="1">
    <source>
        <dbReference type="SAM" id="MobiDB-lite"/>
    </source>
</evidence>
<name>M0IJC3_9EURY</name>
<accession>M0IJC3</accession>
<proteinExistence type="predicted"/>
<reference evidence="2 3" key="1">
    <citation type="journal article" date="2014" name="PLoS Genet.">
        <title>Phylogenetically driven sequencing of extremely halophilic archaea reveals strategies for static and dynamic osmo-response.</title>
        <authorList>
            <person name="Becker E.A."/>
            <person name="Seitzer P.M."/>
            <person name="Tritt A."/>
            <person name="Larsen D."/>
            <person name="Krusor M."/>
            <person name="Yao A.I."/>
            <person name="Wu D."/>
            <person name="Madern D."/>
            <person name="Eisen J.A."/>
            <person name="Darling A.E."/>
            <person name="Facciotti M.T."/>
        </authorList>
    </citation>
    <scope>NUCLEOTIDE SEQUENCE [LARGE SCALE GENOMIC DNA]</scope>
    <source>
        <strain evidence="2 3">ATCC BAA-1512</strain>
    </source>
</reference>
<feature type="region of interest" description="Disordered" evidence="1">
    <location>
        <begin position="209"/>
        <end position="235"/>
    </location>
</feature>
<dbReference type="Proteomes" id="UP000011550">
    <property type="component" value="Unassembled WGS sequence"/>
</dbReference>
<dbReference type="PATRIC" id="fig|662479.7.peg.820"/>
<evidence type="ECO:0000313" key="2">
    <source>
        <dbReference type="EMBL" id="ELZ96906.1"/>
    </source>
</evidence>
<protein>
    <submittedName>
        <fullName evidence="2">Uncharacterized protein</fullName>
    </submittedName>
</protein>
<dbReference type="RefSeq" id="WP_008318468.1">
    <property type="nucleotide sequence ID" value="NZ_AOLN01000006.1"/>
</dbReference>
<comment type="caution">
    <text evidence="2">The sequence shown here is derived from an EMBL/GenBank/DDBJ whole genome shotgun (WGS) entry which is preliminary data.</text>
</comment>
<dbReference type="AlphaFoldDB" id="M0IJC3"/>
<keyword evidence="3" id="KW-1185">Reference proteome</keyword>
<gene>
    <name evidence="2" type="ORF">C440_03993</name>
</gene>
<dbReference type="OrthoDB" id="291374at2157"/>
<feature type="compositionally biased region" description="Low complexity" evidence="1">
    <location>
        <begin position="220"/>
        <end position="235"/>
    </location>
</feature>
<dbReference type="EMBL" id="AOLN01000006">
    <property type="protein sequence ID" value="ELZ96906.1"/>
    <property type="molecule type" value="Genomic_DNA"/>
</dbReference>
<sequence>MSEPPLGSVIGDCSDVELAAILERIWTARGYETRVRLHGPDVEVEAKGETPGGAYRTVRIWITSTRTITADMTSAFVRHCTRAGTEPYVATVGRGRLGDDAHQPKLVALTASAVAVEVRETGVESFVRELANEDDEQVVMNRLVERVTDEDDRTLLGKRNENGRADDGGISRRAALAGIGTLATGGAVAYVAIDRGLVSLPTVEWSMPTPQPLSDDTALPNKTTTPRTPANATTIPYDDLKAEPTTYTGTAVTYTGRVEQTIERAETRFATIAVEDSTGRLRGDVVARWPAGTFFDSETGFRLLDTERVRIWGVVSGEGSLANSDARQYPQIDVSVLETA</sequence>
<evidence type="ECO:0000313" key="3">
    <source>
        <dbReference type="Proteomes" id="UP000011550"/>
    </source>
</evidence>
<organism evidence="2 3">
    <name type="scientific">Haloferax mucosum ATCC BAA-1512</name>
    <dbReference type="NCBI Taxonomy" id="662479"/>
    <lineage>
        <taxon>Archaea</taxon>
        <taxon>Methanobacteriati</taxon>
        <taxon>Methanobacteriota</taxon>
        <taxon>Stenosarchaea group</taxon>
        <taxon>Halobacteria</taxon>
        <taxon>Halobacteriales</taxon>
        <taxon>Haloferacaceae</taxon>
        <taxon>Haloferax</taxon>
    </lineage>
</organism>